<dbReference type="AlphaFoldDB" id="A0A9D4T903"/>
<dbReference type="SUPFAM" id="SSF53187">
    <property type="entry name" value="Zn-dependent exopeptidases"/>
    <property type="match status" value="1"/>
</dbReference>
<sequence length="83" mass="9379">MSTVDFASLVDAVIERHGEDLWELSRFLYANPELALAEFKAHDKLCAFLKSHGFEVRRNHLLETAFRAEFDAPGGTDGCYFSP</sequence>
<dbReference type="PANTHER" id="PTHR30575">
    <property type="entry name" value="PEPTIDASE M20"/>
    <property type="match status" value="1"/>
</dbReference>
<reference evidence="1" key="2">
    <citation type="submission" date="2021-09" db="EMBL/GenBank/DDBJ databases">
        <authorList>
            <person name="Jia N."/>
            <person name="Wang J."/>
            <person name="Shi W."/>
            <person name="Du L."/>
            <person name="Sun Y."/>
            <person name="Zhan W."/>
            <person name="Jiang J."/>
            <person name="Wang Q."/>
            <person name="Zhang B."/>
            <person name="Ji P."/>
            <person name="Sakyi L.B."/>
            <person name="Cui X."/>
            <person name="Yuan T."/>
            <person name="Jiang B."/>
            <person name="Yang W."/>
            <person name="Lam T.T.-Y."/>
            <person name="Chang Q."/>
            <person name="Ding S."/>
            <person name="Wang X."/>
            <person name="Zhu J."/>
            <person name="Ruan X."/>
            <person name="Zhao L."/>
            <person name="Wei J."/>
            <person name="Que T."/>
            <person name="Du C."/>
            <person name="Cheng J."/>
            <person name="Dai P."/>
            <person name="Han X."/>
            <person name="Huang E."/>
            <person name="Gao Y."/>
            <person name="Liu J."/>
            <person name="Shao H."/>
            <person name="Ye R."/>
            <person name="Li L."/>
            <person name="Wei W."/>
            <person name="Wang X."/>
            <person name="Wang C."/>
            <person name="Huo Q."/>
            <person name="Li W."/>
            <person name="Guo W."/>
            <person name="Chen H."/>
            <person name="Chen S."/>
            <person name="Zhou L."/>
            <person name="Zhou L."/>
            <person name="Ni X."/>
            <person name="Tian J."/>
            <person name="Zhou Y."/>
            <person name="Sheng Y."/>
            <person name="Liu T."/>
            <person name="Pan Y."/>
            <person name="Xia L."/>
            <person name="Li J."/>
            <person name="Zhao F."/>
            <person name="Cao W."/>
        </authorList>
    </citation>
    <scope>NUCLEOTIDE SEQUENCE</scope>
    <source>
        <strain evidence="1">Rsan-2018</strain>
        <tissue evidence="1">Larvae</tissue>
    </source>
</reference>
<proteinExistence type="predicted"/>
<dbReference type="Proteomes" id="UP000821837">
    <property type="component" value="Chromosome 1"/>
</dbReference>
<evidence type="ECO:0000313" key="1">
    <source>
        <dbReference type="EMBL" id="KAH7983063.1"/>
    </source>
</evidence>
<accession>A0A9D4T903</accession>
<dbReference type="VEuPathDB" id="VectorBase:RSAN_057972"/>
<dbReference type="PANTHER" id="PTHR30575:SF0">
    <property type="entry name" value="XAA-ARG DIPEPTIDASE"/>
    <property type="match status" value="1"/>
</dbReference>
<dbReference type="EMBL" id="JABSTV010001245">
    <property type="protein sequence ID" value="KAH7983063.1"/>
    <property type="molecule type" value="Genomic_DNA"/>
</dbReference>
<name>A0A9D4T903_RHISA</name>
<dbReference type="Gene3D" id="3.40.630.10">
    <property type="entry name" value="Zn peptidases"/>
    <property type="match status" value="1"/>
</dbReference>
<evidence type="ECO:0000313" key="2">
    <source>
        <dbReference type="Proteomes" id="UP000821837"/>
    </source>
</evidence>
<dbReference type="GO" id="GO:0016805">
    <property type="term" value="F:dipeptidase activity"/>
    <property type="evidence" value="ECO:0007669"/>
    <property type="project" value="TreeGrafter"/>
</dbReference>
<keyword evidence="2" id="KW-1185">Reference proteome</keyword>
<gene>
    <name evidence="1" type="ORF">HPB52_008962</name>
</gene>
<dbReference type="InterPro" id="IPR052030">
    <property type="entry name" value="Peptidase_M20/M20A_hydrolases"/>
</dbReference>
<protein>
    <submittedName>
        <fullName evidence="1">Uncharacterized protein</fullName>
    </submittedName>
</protein>
<organism evidence="1 2">
    <name type="scientific">Rhipicephalus sanguineus</name>
    <name type="common">Brown dog tick</name>
    <name type="synonym">Ixodes sanguineus</name>
    <dbReference type="NCBI Taxonomy" id="34632"/>
    <lineage>
        <taxon>Eukaryota</taxon>
        <taxon>Metazoa</taxon>
        <taxon>Ecdysozoa</taxon>
        <taxon>Arthropoda</taxon>
        <taxon>Chelicerata</taxon>
        <taxon>Arachnida</taxon>
        <taxon>Acari</taxon>
        <taxon>Parasitiformes</taxon>
        <taxon>Ixodida</taxon>
        <taxon>Ixodoidea</taxon>
        <taxon>Ixodidae</taxon>
        <taxon>Rhipicephalinae</taxon>
        <taxon>Rhipicephalus</taxon>
        <taxon>Rhipicephalus</taxon>
    </lineage>
</organism>
<comment type="caution">
    <text evidence="1">The sequence shown here is derived from an EMBL/GenBank/DDBJ whole genome shotgun (WGS) entry which is preliminary data.</text>
</comment>
<reference evidence="1" key="1">
    <citation type="journal article" date="2020" name="Cell">
        <title>Large-Scale Comparative Analyses of Tick Genomes Elucidate Their Genetic Diversity and Vector Capacities.</title>
        <authorList>
            <consortium name="Tick Genome and Microbiome Consortium (TIGMIC)"/>
            <person name="Jia N."/>
            <person name="Wang J."/>
            <person name="Shi W."/>
            <person name="Du L."/>
            <person name="Sun Y."/>
            <person name="Zhan W."/>
            <person name="Jiang J.F."/>
            <person name="Wang Q."/>
            <person name="Zhang B."/>
            <person name="Ji P."/>
            <person name="Bell-Sakyi L."/>
            <person name="Cui X.M."/>
            <person name="Yuan T.T."/>
            <person name="Jiang B.G."/>
            <person name="Yang W.F."/>
            <person name="Lam T.T."/>
            <person name="Chang Q.C."/>
            <person name="Ding S.J."/>
            <person name="Wang X.J."/>
            <person name="Zhu J.G."/>
            <person name="Ruan X.D."/>
            <person name="Zhao L."/>
            <person name="Wei J.T."/>
            <person name="Ye R.Z."/>
            <person name="Que T.C."/>
            <person name="Du C.H."/>
            <person name="Zhou Y.H."/>
            <person name="Cheng J.X."/>
            <person name="Dai P.F."/>
            <person name="Guo W.B."/>
            <person name="Han X.H."/>
            <person name="Huang E.J."/>
            <person name="Li L.F."/>
            <person name="Wei W."/>
            <person name="Gao Y.C."/>
            <person name="Liu J.Z."/>
            <person name="Shao H.Z."/>
            <person name="Wang X."/>
            <person name="Wang C.C."/>
            <person name="Yang T.C."/>
            <person name="Huo Q.B."/>
            <person name="Li W."/>
            <person name="Chen H.Y."/>
            <person name="Chen S.E."/>
            <person name="Zhou L.G."/>
            <person name="Ni X.B."/>
            <person name="Tian J.H."/>
            <person name="Sheng Y."/>
            <person name="Liu T."/>
            <person name="Pan Y.S."/>
            <person name="Xia L.Y."/>
            <person name="Li J."/>
            <person name="Zhao F."/>
            <person name="Cao W.C."/>
        </authorList>
    </citation>
    <scope>NUCLEOTIDE SEQUENCE</scope>
    <source>
        <strain evidence="1">Rsan-2018</strain>
    </source>
</reference>